<name>A0A7S3JUE2_9STRA</name>
<dbReference type="Gene3D" id="3.40.1000.10">
    <property type="entry name" value="Mog1/PsbP, alpha/beta/alpha sandwich"/>
    <property type="match status" value="1"/>
</dbReference>
<dbReference type="SUPFAM" id="SSF55724">
    <property type="entry name" value="Mog1p/PsbP-like"/>
    <property type="match status" value="1"/>
</dbReference>
<protein>
    <recommendedName>
        <fullName evidence="2">PsbP C-terminal domain-containing protein</fullName>
    </recommendedName>
</protein>
<gene>
    <name evidence="3" type="ORF">ALAG00032_LOCUS6094</name>
</gene>
<feature type="signal peptide" evidence="1">
    <location>
        <begin position="1"/>
        <end position="19"/>
    </location>
</feature>
<dbReference type="GO" id="GO:0015979">
    <property type="term" value="P:photosynthesis"/>
    <property type="evidence" value="ECO:0007669"/>
    <property type="project" value="InterPro"/>
</dbReference>
<evidence type="ECO:0000259" key="2">
    <source>
        <dbReference type="Pfam" id="PF01789"/>
    </source>
</evidence>
<dbReference type="GO" id="GO:0005509">
    <property type="term" value="F:calcium ion binding"/>
    <property type="evidence" value="ECO:0007669"/>
    <property type="project" value="InterPro"/>
</dbReference>
<dbReference type="InterPro" id="IPR016123">
    <property type="entry name" value="Mog1/PsbP_a/b/a-sand"/>
</dbReference>
<proteinExistence type="predicted"/>
<reference evidence="3" key="1">
    <citation type="submission" date="2021-01" db="EMBL/GenBank/DDBJ databases">
        <authorList>
            <person name="Corre E."/>
            <person name="Pelletier E."/>
            <person name="Niang G."/>
            <person name="Scheremetjew M."/>
            <person name="Finn R."/>
            <person name="Kale V."/>
            <person name="Holt S."/>
            <person name="Cochrane G."/>
            <person name="Meng A."/>
            <person name="Brown T."/>
            <person name="Cohen L."/>
        </authorList>
    </citation>
    <scope>NUCLEOTIDE SEQUENCE</scope>
    <source>
        <strain evidence="3">CCMP1510</strain>
    </source>
</reference>
<evidence type="ECO:0000313" key="3">
    <source>
        <dbReference type="EMBL" id="CAE0365352.1"/>
    </source>
</evidence>
<dbReference type="GO" id="GO:0009523">
    <property type="term" value="C:photosystem II"/>
    <property type="evidence" value="ECO:0007669"/>
    <property type="project" value="InterPro"/>
</dbReference>
<dbReference type="PANTHER" id="PTHR31407">
    <property type="match status" value="1"/>
</dbReference>
<dbReference type="InterPro" id="IPR002683">
    <property type="entry name" value="PsbP_C"/>
</dbReference>
<dbReference type="Pfam" id="PF01789">
    <property type="entry name" value="PsbP"/>
    <property type="match status" value="1"/>
</dbReference>
<dbReference type="PANTHER" id="PTHR31407:SF16">
    <property type="entry name" value="PSBP DOMAIN-CONTAINING PROTEIN 7, CHLOROPLASTIC"/>
    <property type="match status" value="1"/>
</dbReference>
<keyword evidence="1" id="KW-0732">Signal</keyword>
<dbReference type="AlphaFoldDB" id="A0A7S3JUE2"/>
<feature type="domain" description="PsbP C-terminal" evidence="2">
    <location>
        <begin position="118"/>
        <end position="291"/>
    </location>
</feature>
<dbReference type="EMBL" id="HBIJ01008625">
    <property type="protein sequence ID" value="CAE0365352.1"/>
    <property type="molecule type" value="Transcribed_RNA"/>
</dbReference>
<evidence type="ECO:0000256" key="1">
    <source>
        <dbReference type="SAM" id="SignalP"/>
    </source>
</evidence>
<accession>A0A7S3JUE2</accession>
<dbReference type="GO" id="GO:0019898">
    <property type="term" value="C:extrinsic component of membrane"/>
    <property type="evidence" value="ECO:0007669"/>
    <property type="project" value="InterPro"/>
</dbReference>
<sequence>MMRVFLLVVGVECWQFSQPYVQVRKKKSNIILKVEEPEVVEEKKDSMLDYFFGKPGELDADLALLGTSRRRIAQYVSLAIGVSLVGNFLGLTEVLLSTPLLADFARNNKLDTYYSVQNFKRYIDDENHLECLYPSSWLGDTSVYLKRNAQGAEALLQKRAGPTPLAAFSSPNTRKLENLSIFRSDIPEVDSISSVLGDDPIVAAQRLLDSAIAPPSSGKSASLLTASQRVDGAFTFEYMLTLPSGGNTFHNIAVIIVPPRMSQLFTFTILCPEDSWSQREAIFRLVAESFRLIK</sequence>
<organism evidence="3">
    <name type="scientific">Aureoumbra lagunensis</name>
    <dbReference type="NCBI Taxonomy" id="44058"/>
    <lineage>
        <taxon>Eukaryota</taxon>
        <taxon>Sar</taxon>
        <taxon>Stramenopiles</taxon>
        <taxon>Ochrophyta</taxon>
        <taxon>Pelagophyceae</taxon>
        <taxon>Pelagomonadales</taxon>
        <taxon>Aureoumbra</taxon>
    </lineage>
</organism>
<feature type="chain" id="PRO_5030542459" description="PsbP C-terminal domain-containing protein" evidence="1">
    <location>
        <begin position="20"/>
        <end position="294"/>
    </location>
</feature>